<dbReference type="RefSeq" id="WP_189990743.1">
    <property type="nucleotide sequence ID" value="NZ_BMZS01000006.1"/>
</dbReference>
<dbReference type="Proteomes" id="UP000630353">
    <property type="component" value="Unassembled WGS sequence"/>
</dbReference>
<dbReference type="Pfam" id="PF19831">
    <property type="entry name" value="DUF6312"/>
    <property type="match status" value="1"/>
</dbReference>
<sequence>MSLHLSDDIERVVVVRRDAAGRRRFREVYVSDDDDVLDDLGMKFVAVQPSGRAWRGVLQEELGPRKKQSKWLRPIERRIRKLARRESRALSMYLALHDRSNRKKRNGWIREIGSNLRKAIRKSK</sequence>
<accession>A0A918XSY7</accession>
<dbReference type="EMBL" id="BMZS01000006">
    <property type="protein sequence ID" value="GHD52785.1"/>
    <property type="molecule type" value="Genomic_DNA"/>
</dbReference>
<comment type="caution">
    <text evidence="1">The sequence shown here is derived from an EMBL/GenBank/DDBJ whole genome shotgun (WGS) entry which is preliminary data.</text>
</comment>
<keyword evidence="2" id="KW-1185">Reference proteome</keyword>
<reference evidence="1" key="2">
    <citation type="submission" date="2020-09" db="EMBL/GenBank/DDBJ databases">
        <authorList>
            <person name="Sun Q."/>
            <person name="Kim S."/>
        </authorList>
    </citation>
    <scope>NUCLEOTIDE SEQUENCE</scope>
    <source>
        <strain evidence="1">KCTC 42651</strain>
    </source>
</reference>
<name>A0A918XSY7_9PROT</name>
<dbReference type="InterPro" id="IPR046279">
    <property type="entry name" value="DUF6312"/>
</dbReference>
<evidence type="ECO:0000313" key="1">
    <source>
        <dbReference type="EMBL" id="GHD52785.1"/>
    </source>
</evidence>
<reference evidence="1" key="1">
    <citation type="journal article" date="2014" name="Int. J. Syst. Evol. Microbiol.">
        <title>Complete genome sequence of Corynebacterium casei LMG S-19264T (=DSM 44701T), isolated from a smear-ripened cheese.</title>
        <authorList>
            <consortium name="US DOE Joint Genome Institute (JGI-PGF)"/>
            <person name="Walter F."/>
            <person name="Albersmeier A."/>
            <person name="Kalinowski J."/>
            <person name="Ruckert C."/>
        </authorList>
    </citation>
    <scope>NUCLEOTIDE SEQUENCE</scope>
    <source>
        <strain evidence="1">KCTC 42651</strain>
    </source>
</reference>
<gene>
    <name evidence="1" type="ORF">GCM10017083_28640</name>
</gene>
<dbReference type="AlphaFoldDB" id="A0A918XSY7"/>
<protein>
    <submittedName>
        <fullName evidence="1">Uncharacterized protein</fullName>
    </submittedName>
</protein>
<organism evidence="1 2">
    <name type="scientific">Thalassobaculum fulvum</name>
    <dbReference type="NCBI Taxonomy" id="1633335"/>
    <lineage>
        <taxon>Bacteria</taxon>
        <taxon>Pseudomonadati</taxon>
        <taxon>Pseudomonadota</taxon>
        <taxon>Alphaproteobacteria</taxon>
        <taxon>Rhodospirillales</taxon>
        <taxon>Thalassobaculaceae</taxon>
        <taxon>Thalassobaculum</taxon>
    </lineage>
</organism>
<proteinExistence type="predicted"/>
<evidence type="ECO:0000313" key="2">
    <source>
        <dbReference type="Proteomes" id="UP000630353"/>
    </source>
</evidence>